<reference evidence="2" key="1">
    <citation type="submission" date="2021-02" db="EMBL/GenBank/DDBJ databases">
        <authorList>
            <person name="Nowell W R."/>
        </authorList>
    </citation>
    <scope>NUCLEOTIDE SEQUENCE</scope>
</reference>
<sequence length="48" mass="5538">MRLIKKNLDRGLSGELRLEPEEQEDMWHAYNLIAVGDSLRASTVRKVV</sequence>
<accession>A0A8S3A2S7</accession>
<proteinExistence type="predicted"/>
<protein>
    <recommendedName>
        <fullName evidence="1">Pelota N-terminal domain-containing protein</fullName>
    </recommendedName>
</protein>
<evidence type="ECO:0000313" key="3">
    <source>
        <dbReference type="Proteomes" id="UP000676336"/>
    </source>
</evidence>
<dbReference type="Pfam" id="PF26356">
    <property type="entry name" value="Pelota_N"/>
    <property type="match status" value="1"/>
</dbReference>
<feature type="domain" description="Pelota N-terminal" evidence="1">
    <location>
        <begin position="1"/>
        <end position="47"/>
    </location>
</feature>
<dbReference type="GO" id="GO:0070966">
    <property type="term" value="P:nuclear-transcribed mRNA catabolic process, no-go decay"/>
    <property type="evidence" value="ECO:0007669"/>
    <property type="project" value="InterPro"/>
</dbReference>
<feature type="non-terminal residue" evidence="2">
    <location>
        <position position="48"/>
    </location>
</feature>
<dbReference type="PANTHER" id="PTHR10853">
    <property type="entry name" value="PELOTA"/>
    <property type="match status" value="1"/>
</dbReference>
<dbReference type="InterPro" id="IPR004405">
    <property type="entry name" value="TF_pelota"/>
</dbReference>
<gene>
    <name evidence="2" type="ORF">SMN809_LOCUS42009</name>
</gene>
<comment type="caution">
    <text evidence="2">The sequence shown here is derived from an EMBL/GenBank/DDBJ whole genome shotgun (WGS) entry which is preliminary data.</text>
</comment>
<dbReference type="EMBL" id="CAJOBI010120110">
    <property type="protein sequence ID" value="CAF4673938.1"/>
    <property type="molecule type" value="Genomic_DNA"/>
</dbReference>
<dbReference type="GO" id="GO:0005737">
    <property type="term" value="C:cytoplasm"/>
    <property type="evidence" value="ECO:0007669"/>
    <property type="project" value="TreeGrafter"/>
</dbReference>
<name>A0A8S3A2S7_9BILA</name>
<dbReference type="GO" id="GO:0070651">
    <property type="term" value="P:nonfunctional rRNA decay"/>
    <property type="evidence" value="ECO:0007669"/>
    <property type="project" value="TreeGrafter"/>
</dbReference>
<organism evidence="2 3">
    <name type="scientific">Rotaria magnacalcarata</name>
    <dbReference type="NCBI Taxonomy" id="392030"/>
    <lineage>
        <taxon>Eukaryota</taxon>
        <taxon>Metazoa</taxon>
        <taxon>Spiralia</taxon>
        <taxon>Gnathifera</taxon>
        <taxon>Rotifera</taxon>
        <taxon>Eurotatoria</taxon>
        <taxon>Bdelloidea</taxon>
        <taxon>Philodinida</taxon>
        <taxon>Philodinidae</taxon>
        <taxon>Rotaria</taxon>
    </lineage>
</organism>
<dbReference type="PANTHER" id="PTHR10853:SF0">
    <property type="entry name" value="PROTEIN PELOTA HOMOLOG"/>
    <property type="match status" value="1"/>
</dbReference>
<evidence type="ECO:0000313" key="2">
    <source>
        <dbReference type="EMBL" id="CAF4673938.1"/>
    </source>
</evidence>
<dbReference type="InterPro" id="IPR058547">
    <property type="entry name" value="Pelota_N"/>
</dbReference>
<dbReference type="GO" id="GO:0071025">
    <property type="term" value="P:RNA surveillance"/>
    <property type="evidence" value="ECO:0007669"/>
    <property type="project" value="InterPro"/>
</dbReference>
<dbReference type="Proteomes" id="UP000676336">
    <property type="component" value="Unassembled WGS sequence"/>
</dbReference>
<dbReference type="Gene3D" id="2.30.30.870">
    <property type="entry name" value="Pelota, domain A"/>
    <property type="match status" value="1"/>
</dbReference>
<dbReference type="GO" id="GO:0070481">
    <property type="term" value="P:nuclear-transcribed mRNA catabolic process, non-stop decay"/>
    <property type="evidence" value="ECO:0007669"/>
    <property type="project" value="InterPro"/>
</dbReference>
<dbReference type="GO" id="GO:0032790">
    <property type="term" value="P:ribosome disassembly"/>
    <property type="evidence" value="ECO:0007669"/>
    <property type="project" value="TreeGrafter"/>
</dbReference>
<dbReference type="SUPFAM" id="SSF159065">
    <property type="entry name" value="Dom34/Pelota N-terminal domain-like"/>
    <property type="match status" value="1"/>
</dbReference>
<evidence type="ECO:0000259" key="1">
    <source>
        <dbReference type="Pfam" id="PF26356"/>
    </source>
</evidence>
<dbReference type="InterPro" id="IPR038069">
    <property type="entry name" value="Pelota/DOM34_N"/>
</dbReference>
<dbReference type="AlphaFoldDB" id="A0A8S3A2S7"/>